<keyword evidence="18" id="KW-1133">Transmembrane helix</keyword>
<evidence type="ECO:0000313" key="20">
    <source>
        <dbReference type="EMBL" id="TDE25043.1"/>
    </source>
</evidence>
<dbReference type="InterPro" id="IPR011712">
    <property type="entry name" value="Sig_transdc_His_kin_sub3_dim/P"/>
</dbReference>
<evidence type="ECO:0000256" key="7">
    <source>
        <dbReference type="ARBA" id="ARBA00022490"/>
    </source>
</evidence>
<dbReference type="GO" id="GO:0016020">
    <property type="term" value="C:membrane"/>
    <property type="evidence" value="ECO:0007669"/>
    <property type="project" value="InterPro"/>
</dbReference>
<dbReference type="Pfam" id="PF02518">
    <property type="entry name" value="HATPase_c"/>
    <property type="match status" value="1"/>
</dbReference>
<evidence type="ECO:0000259" key="19">
    <source>
        <dbReference type="SMART" id="SM00387"/>
    </source>
</evidence>
<keyword evidence="15" id="KW-0479">Metal-binding</keyword>
<evidence type="ECO:0000256" key="1">
    <source>
        <dbReference type="ARBA" id="ARBA00000085"/>
    </source>
</evidence>
<dbReference type="SUPFAM" id="SSF55874">
    <property type="entry name" value="ATPase domain of HSP90 chaperone/DNA topoisomerase II/histidine kinase"/>
    <property type="match status" value="1"/>
</dbReference>
<comment type="caution">
    <text evidence="20">The sequence shown here is derived from an EMBL/GenBank/DDBJ whole genome shotgun (WGS) entry which is preliminary data.</text>
</comment>
<dbReference type="AlphaFoldDB" id="A0A4R5E5E8"/>
<evidence type="ECO:0000256" key="13">
    <source>
        <dbReference type="ARBA" id="ARBA00023004"/>
    </source>
</evidence>
<evidence type="ECO:0000256" key="9">
    <source>
        <dbReference type="ARBA" id="ARBA00022679"/>
    </source>
</evidence>
<feature type="domain" description="Histidine kinase/HSP90-like ATPase" evidence="19">
    <location>
        <begin position="307"/>
        <end position="400"/>
    </location>
</feature>
<keyword evidence="11 20" id="KW-0418">Kinase</keyword>
<sequence length="402" mass="42895">MDDSHPFFARRLSRIQLIMLDLAVGLCFGVVAFTMAVNATSLPPWLRFALPFGLGLLLSVRRLWPLPVFCLTLVLAVFAVVSDAIGFAYLAPAYVLYIVALSDKVGPLIPSSAIGGLSLVTLLGLTMAGVPQESAPDWLVHVDKPLMGIAALGGSWTIGRAVHERRHYAAREAERLASQAVIDERLRIAREVHDVVTHSVGLIAIKAGVANHVMSTRPEEAHDALRVIETASRSALVEMRRLLGMLRSTNVPDLVPAPGIEGLEELAAQARLAGIDVKLEVRIGGGGSVGQVSDGDAHDPRDRLPDGVGLSAYRIVQEALTNVAKHAAPARCQVSVVADGKDVKIEVTDDGPGRRTSPSAGTGHGLIGMRERVMMYGGTFEAGSKHGNGFRVFARLPYQEAP</sequence>
<evidence type="ECO:0000256" key="15">
    <source>
        <dbReference type="ARBA" id="ARBA00023014"/>
    </source>
</evidence>
<evidence type="ECO:0000256" key="3">
    <source>
        <dbReference type="ARBA" id="ARBA00004496"/>
    </source>
</evidence>
<gene>
    <name evidence="20" type="ORF">E1295_45105</name>
</gene>
<keyword evidence="8" id="KW-0597">Phosphoprotein</keyword>
<feature type="transmembrane region" description="Helical" evidence="18">
    <location>
        <begin position="71"/>
        <end position="97"/>
    </location>
</feature>
<evidence type="ECO:0000256" key="8">
    <source>
        <dbReference type="ARBA" id="ARBA00022553"/>
    </source>
</evidence>
<keyword evidence="13" id="KW-0408">Iron</keyword>
<evidence type="ECO:0000256" key="11">
    <source>
        <dbReference type="ARBA" id="ARBA00022777"/>
    </source>
</evidence>
<evidence type="ECO:0000256" key="4">
    <source>
        <dbReference type="ARBA" id="ARBA00012438"/>
    </source>
</evidence>
<keyword evidence="21" id="KW-1185">Reference proteome</keyword>
<dbReference type="InterPro" id="IPR036890">
    <property type="entry name" value="HATPase_C_sf"/>
</dbReference>
<keyword evidence="10" id="KW-0547">Nucleotide-binding</keyword>
<evidence type="ECO:0000256" key="17">
    <source>
        <dbReference type="ARBA" id="ARBA00030800"/>
    </source>
</evidence>
<dbReference type="RefSeq" id="WP_132641072.1">
    <property type="nucleotide sequence ID" value="NZ_SMLD01000252.1"/>
</dbReference>
<protein>
    <recommendedName>
        <fullName evidence="5">Oxygen sensor histidine kinase NreB</fullName>
        <ecNumber evidence="4">2.7.13.3</ecNumber>
    </recommendedName>
    <alternativeName>
        <fullName evidence="17">Nitrogen regulation protein B</fullName>
    </alternativeName>
</protein>
<dbReference type="GO" id="GO:0005524">
    <property type="term" value="F:ATP binding"/>
    <property type="evidence" value="ECO:0007669"/>
    <property type="project" value="UniProtKB-KW"/>
</dbReference>
<keyword evidence="18" id="KW-0812">Transmembrane</keyword>
<dbReference type="Gene3D" id="1.20.5.1930">
    <property type="match status" value="1"/>
</dbReference>
<comment type="subcellular location">
    <subcellularLocation>
        <location evidence="3">Cytoplasm</location>
    </subcellularLocation>
</comment>
<evidence type="ECO:0000256" key="18">
    <source>
        <dbReference type="SAM" id="Phobius"/>
    </source>
</evidence>
<keyword evidence="9" id="KW-0808">Transferase</keyword>
<name>A0A4R5E5E8_9ACTN</name>
<dbReference type="GO" id="GO:0000155">
    <property type="term" value="F:phosphorelay sensor kinase activity"/>
    <property type="evidence" value="ECO:0007669"/>
    <property type="project" value="InterPro"/>
</dbReference>
<dbReference type="Pfam" id="PF07730">
    <property type="entry name" value="HisKA_3"/>
    <property type="match status" value="1"/>
</dbReference>
<dbReference type="EMBL" id="SMLD01000252">
    <property type="protein sequence ID" value="TDE25043.1"/>
    <property type="molecule type" value="Genomic_DNA"/>
</dbReference>
<comment type="function">
    <text evidence="16">Member of the two-component regulatory system NreB/NreC involved in the control of dissimilatory nitrate/nitrite reduction in response to oxygen. NreB functions as a direct oxygen sensor histidine kinase which is autophosphorylated, in the absence of oxygen, probably at the conserved histidine residue, and transfers its phosphate group probably to a conserved aspartate residue of NreC. NreB/NreC activates the expression of the nitrate (narGHJI) and nitrite (nir) reductase operons, as well as the putative nitrate transporter gene narT.</text>
</comment>
<feature type="transmembrane region" description="Helical" evidence="18">
    <location>
        <begin position="109"/>
        <end position="130"/>
    </location>
</feature>
<reference evidence="20 21" key="1">
    <citation type="submission" date="2019-03" db="EMBL/GenBank/DDBJ databases">
        <title>Draft genome sequences of novel Actinobacteria.</title>
        <authorList>
            <person name="Sahin N."/>
            <person name="Ay H."/>
            <person name="Saygin H."/>
        </authorList>
    </citation>
    <scope>NUCLEOTIDE SEQUENCE [LARGE SCALE GENOMIC DNA]</scope>
    <source>
        <strain evidence="20 21">6K102</strain>
    </source>
</reference>
<dbReference type="GO" id="GO:0051539">
    <property type="term" value="F:4 iron, 4 sulfur cluster binding"/>
    <property type="evidence" value="ECO:0007669"/>
    <property type="project" value="UniProtKB-KW"/>
</dbReference>
<evidence type="ECO:0000256" key="5">
    <source>
        <dbReference type="ARBA" id="ARBA00017322"/>
    </source>
</evidence>
<keyword evidence="14" id="KW-0902">Two-component regulatory system</keyword>
<keyword evidence="15" id="KW-0411">Iron-sulfur</keyword>
<evidence type="ECO:0000256" key="16">
    <source>
        <dbReference type="ARBA" id="ARBA00024827"/>
    </source>
</evidence>
<keyword evidence="12" id="KW-0067">ATP-binding</keyword>
<comment type="cofactor">
    <cofactor evidence="2">
        <name>[4Fe-4S] cluster</name>
        <dbReference type="ChEBI" id="CHEBI:49883"/>
    </cofactor>
</comment>
<comment type="catalytic activity">
    <reaction evidence="1">
        <text>ATP + protein L-histidine = ADP + protein N-phospho-L-histidine.</text>
        <dbReference type="EC" id="2.7.13.3"/>
    </reaction>
</comment>
<dbReference type="InterPro" id="IPR004358">
    <property type="entry name" value="Sig_transdc_His_kin-like_C"/>
</dbReference>
<dbReference type="EC" id="2.7.13.3" evidence="4"/>
<keyword evidence="18" id="KW-0472">Membrane</keyword>
<evidence type="ECO:0000256" key="12">
    <source>
        <dbReference type="ARBA" id="ARBA00022840"/>
    </source>
</evidence>
<evidence type="ECO:0000313" key="21">
    <source>
        <dbReference type="Proteomes" id="UP000295136"/>
    </source>
</evidence>
<evidence type="ECO:0000256" key="14">
    <source>
        <dbReference type="ARBA" id="ARBA00023012"/>
    </source>
</evidence>
<organism evidence="20 21">
    <name type="scientific">Nonomuraea mesophila</name>
    <dbReference type="NCBI Taxonomy" id="2530382"/>
    <lineage>
        <taxon>Bacteria</taxon>
        <taxon>Bacillati</taxon>
        <taxon>Actinomycetota</taxon>
        <taxon>Actinomycetes</taxon>
        <taxon>Streptosporangiales</taxon>
        <taxon>Streptosporangiaceae</taxon>
        <taxon>Nonomuraea</taxon>
    </lineage>
</organism>
<dbReference type="SMART" id="SM00387">
    <property type="entry name" value="HATPase_c"/>
    <property type="match status" value="1"/>
</dbReference>
<keyword evidence="7" id="KW-0963">Cytoplasm</keyword>
<evidence type="ECO:0000256" key="10">
    <source>
        <dbReference type="ARBA" id="ARBA00022741"/>
    </source>
</evidence>
<dbReference type="GO" id="GO:0046983">
    <property type="term" value="F:protein dimerization activity"/>
    <property type="evidence" value="ECO:0007669"/>
    <property type="project" value="InterPro"/>
</dbReference>
<dbReference type="PANTHER" id="PTHR24421:SF10">
    <property type="entry name" value="NITRATE_NITRITE SENSOR PROTEIN NARQ"/>
    <property type="match status" value="1"/>
</dbReference>
<dbReference type="PRINTS" id="PR00344">
    <property type="entry name" value="BCTRLSENSOR"/>
</dbReference>
<dbReference type="CDD" id="cd16917">
    <property type="entry name" value="HATPase_UhpB-NarQ-NarX-like"/>
    <property type="match status" value="1"/>
</dbReference>
<feature type="transmembrane region" description="Helical" evidence="18">
    <location>
        <begin position="17"/>
        <end position="39"/>
    </location>
</feature>
<proteinExistence type="predicted"/>
<dbReference type="InterPro" id="IPR050482">
    <property type="entry name" value="Sensor_HK_TwoCompSys"/>
</dbReference>
<keyword evidence="6" id="KW-0004">4Fe-4S</keyword>
<dbReference type="Gene3D" id="3.30.565.10">
    <property type="entry name" value="Histidine kinase-like ATPase, C-terminal domain"/>
    <property type="match status" value="1"/>
</dbReference>
<dbReference type="PANTHER" id="PTHR24421">
    <property type="entry name" value="NITRATE/NITRITE SENSOR PROTEIN NARX-RELATED"/>
    <property type="match status" value="1"/>
</dbReference>
<accession>A0A4R5E5E8</accession>
<dbReference type="InterPro" id="IPR003594">
    <property type="entry name" value="HATPase_dom"/>
</dbReference>
<dbReference type="GO" id="GO:0005737">
    <property type="term" value="C:cytoplasm"/>
    <property type="evidence" value="ECO:0007669"/>
    <property type="project" value="UniProtKB-SubCell"/>
</dbReference>
<dbReference type="Proteomes" id="UP000295136">
    <property type="component" value="Unassembled WGS sequence"/>
</dbReference>
<evidence type="ECO:0000256" key="6">
    <source>
        <dbReference type="ARBA" id="ARBA00022485"/>
    </source>
</evidence>
<evidence type="ECO:0000256" key="2">
    <source>
        <dbReference type="ARBA" id="ARBA00001966"/>
    </source>
</evidence>